<dbReference type="PROSITE" id="PS50157">
    <property type="entry name" value="ZINC_FINGER_C2H2_2"/>
    <property type="match status" value="1"/>
</dbReference>
<dbReference type="InterPro" id="IPR013087">
    <property type="entry name" value="Znf_C2H2_type"/>
</dbReference>
<dbReference type="PANTHER" id="PTHR33206">
    <property type="entry name" value="PROTEIN CBG10425"/>
    <property type="match status" value="1"/>
</dbReference>
<dbReference type="InterPro" id="IPR036236">
    <property type="entry name" value="Znf_C2H2_sf"/>
</dbReference>
<reference evidence="3" key="1">
    <citation type="submission" date="2021-03" db="EMBL/GenBank/DDBJ databases">
        <authorList>
            <person name="Bekaert M."/>
        </authorList>
    </citation>
    <scope>NUCLEOTIDE SEQUENCE</scope>
</reference>
<feature type="domain" description="C2H2-type" evidence="2">
    <location>
        <begin position="51"/>
        <end position="78"/>
    </location>
</feature>
<protein>
    <submittedName>
        <fullName evidence="3">ZBTB17</fullName>
    </submittedName>
</protein>
<evidence type="ECO:0000256" key="1">
    <source>
        <dbReference type="PROSITE-ProRule" id="PRU00042"/>
    </source>
</evidence>
<keyword evidence="1" id="KW-0479">Metal-binding</keyword>
<keyword evidence="1" id="KW-0862">Zinc</keyword>
<keyword evidence="4" id="KW-1185">Reference proteome</keyword>
<proteinExistence type="predicted"/>
<comment type="caution">
    <text evidence="3">The sequence shown here is derived from an EMBL/GenBank/DDBJ whole genome shotgun (WGS) entry which is preliminary data.</text>
</comment>
<accession>A0A8S3R6C5</accession>
<evidence type="ECO:0000259" key="2">
    <source>
        <dbReference type="PROSITE" id="PS50157"/>
    </source>
</evidence>
<dbReference type="SUPFAM" id="SSF57667">
    <property type="entry name" value="beta-beta-alpha zinc fingers"/>
    <property type="match status" value="1"/>
</dbReference>
<gene>
    <name evidence="3" type="ORF">MEDL_17014</name>
</gene>
<dbReference type="Proteomes" id="UP000683360">
    <property type="component" value="Unassembled WGS sequence"/>
</dbReference>
<name>A0A8S3R6C5_MYTED</name>
<dbReference type="EMBL" id="CAJPWZ010000889">
    <property type="protein sequence ID" value="CAG2202432.1"/>
    <property type="molecule type" value="Genomic_DNA"/>
</dbReference>
<dbReference type="OrthoDB" id="6099275at2759"/>
<organism evidence="3 4">
    <name type="scientific">Mytilus edulis</name>
    <name type="common">Blue mussel</name>
    <dbReference type="NCBI Taxonomy" id="6550"/>
    <lineage>
        <taxon>Eukaryota</taxon>
        <taxon>Metazoa</taxon>
        <taxon>Spiralia</taxon>
        <taxon>Lophotrochozoa</taxon>
        <taxon>Mollusca</taxon>
        <taxon>Bivalvia</taxon>
        <taxon>Autobranchia</taxon>
        <taxon>Pteriomorphia</taxon>
        <taxon>Mytilida</taxon>
        <taxon>Mytiloidea</taxon>
        <taxon>Mytilidae</taxon>
        <taxon>Mytilinae</taxon>
        <taxon>Mytilus</taxon>
    </lineage>
</organism>
<evidence type="ECO:0000313" key="4">
    <source>
        <dbReference type="Proteomes" id="UP000683360"/>
    </source>
</evidence>
<evidence type="ECO:0000313" key="3">
    <source>
        <dbReference type="EMBL" id="CAG2202432.1"/>
    </source>
</evidence>
<dbReference type="PANTHER" id="PTHR33206:SF1">
    <property type="entry name" value="DNA-DIRECTED DNA POLYMERASE"/>
    <property type="match status" value="1"/>
</dbReference>
<dbReference type="GO" id="GO:0008270">
    <property type="term" value="F:zinc ion binding"/>
    <property type="evidence" value="ECO:0007669"/>
    <property type="project" value="UniProtKB-KW"/>
</dbReference>
<sequence>METVNMYHLRDDGVALIVYKSRCHYDNTMHVNKFDHYLSYISNLVMYTQKYQCGTCDRHFKHLRNMKRHQLKCTGQTVYRFKGGFYSNPKTIFDKLEEHGIRVQDRLYPWFVVYDFEAMLVSMQESNSAKLTWTQRHEPISISVCSNVEGFTERRFFADPDGQSLVQHMVDYMSEISNKALELTRQKFANPFHQLDADIQNPYRALLEDDDEDEYKLDAFLDDTELLERKPKTRRRNSAKYDMNSIKTHLVKTLIMHEPGQKFTVKRNNSYACLANETFKVLDITLYSSQFGILFDITTYRNWRIPLLPAISERKSLSKTHLRLQTTRSKPV</sequence>
<keyword evidence="1" id="KW-0863">Zinc-finger</keyword>
<dbReference type="AlphaFoldDB" id="A0A8S3R6C5"/>